<sequence>MKYFRLTAIALGAVLIAASCDSKKDDQSEKIAELEQKLARLEASQPVPSNVSSVTPADPSSLGKFSFKEMEYDFGTIDEGKVVEHIFNFTNDGQAPLVISNITASCGCTSPDWTKTPIKPGEEGFVKVVFNSTAKPGTQAPTVTIQANTSPNVTRLRMKGNVTPKGAAGATTSQLGPVKK</sequence>
<organism evidence="3 4">
    <name type="scientific">Shivajiella indica</name>
    <dbReference type="NCBI Taxonomy" id="872115"/>
    <lineage>
        <taxon>Bacteria</taxon>
        <taxon>Pseudomonadati</taxon>
        <taxon>Bacteroidota</taxon>
        <taxon>Cytophagia</taxon>
        <taxon>Cytophagales</taxon>
        <taxon>Cyclobacteriaceae</taxon>
        <taxon>Shivajiella</taxon>
    </lineage>
</organism>
<evidence type="ECO:0000256" key="2">
    <source>
        <dbReference type="SAM" id="MobiDB-lite"/>
    </source>
</evidence>
<dbReference type="PANTHER" id="PTHR37833">
    <property type="entry name" value="LIPOPROTEIN-RELATED"/>
    <property type="match status" value="1"/>
</dbReference>
<dbReference type="RefSeq" id="WP_380801434.1">
    <property type="nucleotide sequence ID" value="NZ_JBHUIV010000011.1"/>
</dbReference>
<protein>
    <submittedName>
        <fullName evidence="3">DUF1573 domain-containing protein</fullName>
    </submittedName>
</protein>
<comment type="caution">
    <text evidence="3">The sequence shown here is derived from an EMBL/GenBank/DDBJ whole genome shotgun (WGS) entry which is preliminary data.</text>
</comment>
<keyword evidence="4" id="KW-1185">Reference proteome</keyword>
<dbReference type="PROSITE" id="PS51257">
    <property type="entry name" value="PROKAR_LIPOPROTEIN"/>
    <property type="match status" value="1"/>
</dbReference>
<feature type="region of interest" description="Disordered" evidence="2">
    <location>
        <begin position="161"/>
        <end position="180"/>
    </location>
</feature>
<dbReference type="PANTHER" id="PTHR37833:SF1">
    <property type="entry name" value="SIGNAL PEPTIDE PROTEIN"/>
    <property type="match status" value="1"/>
</dbReference>
<accession>A0ABW5B9J3</accession>
<proteinExistence type="predicted"/>
<dbReference type="Proteomes" id="UP001597414">
    <property type="component" value="Unassembled WGS sequence"/>
</dbReference>
<feature type="coiled-coil region" evidence="1">
    <location>
        <begin position="17"/>
        <end position="44"/>
    </location>
</feature>
<gene>
    <name evidence="3" type="ORF">ACFSKV_07995</name>
</gene>
<reference evidence="4" key="1">
    <citation type="journal article" date="2019" name="Int. J. Syst. Evol. Microbiol.">
        <title>The Global Catalogue of Microorganisms (GCM) 10K type strain sequencing project: providing services to taxonomists for standard genome sequencing and annotation.</title>
        <authorList>
            <consortium name="The Broad Institute Genomics Platform"/>
            <consortium name="The Broad Institute Genome Sequencing Center for Infectious Disease"/>
            <person name="Wu L."/>
            <person name="Ma J."/>
        </authorList>
    </citation>
    <scope>NUCLEOTIDE SEQUENCE [LARGE SCALE GENOMIC DNA]</scope>
    <source>
        <strain evidence="4">KCTC 19812</strain>
    </source>
</reference>
<keyword evidence="1" id="KW-0175">Coiled coil</keyword>
<dbReference type="Gene3D" id="2.60.40.10">
    <property type="entry name" value="Immunoglobulins"/>
    <property type="match status" value="1"/>
</dbReference>
<evidence type="ECO:0000313" key="4">
    <source>
        <dbReference type="Proteomes" id="UP001597414"/>
    </source>
</evidence>
<evidence type="ECO:0000313" key="3">
    <source>
        <dbReference type="EMBL" id="MFD2201505.1"/>
    </source>
</evidence>
<feature type="compositionally biased region" description="Polar residues" evidence="2">
    <location>
        <begin position="170"/>
        <end position="180"/>
    </location>
</feature>
<dbReference type="Pfam" id="PF07610">
    <property type="entry name" value="DUF1573"/>
    <property type="match status" value="1"/>
</dbReference>
<dbReference type="InterPro" id="IPR013783">
    <property type="entry name" value="Ig-like_fold"/>
</dbReference>
<dbReference type="EMBL" id="JBHUIV010000011">
    <property type="protein sequence ID" value="MFD2201505.1"/>
    <property type="molecule type" value="Genomic_DNA"/>
</dbReference>
<dbReference type="InterPro" id="IPR011467">
    <property type="entry name" value="DUF1573"/>
</dbReference>
<evidence type="ECO:0000256" key="1">
    <source>
        <dbReference type="SAM" id="Coils"/>
    </source>
</evidence>
<name>A0ABW5B9J3_9BACT</name>